<name>A0AA40E853_9PEZI</name>
<evidence type="ECO:0000313" key="3">
    <source>
        <dbReference type="Proteomes" id="UP001172102"/>
    </source>
</evidence>
<dbReference type="Proteomes" id="UP001172102">
    <property type="component" value="Unassembled WGS sequence"/>
</dbReference>
<evidence type="ECO:0000313" key="2">
    <source>
        <dbReference type="EMBL" id="KAK0725973.1"/>
    </source>
</evidence>
<sequence>MSSHINAIPSAQQTTLTNNPHKHPAPVPPVSDRCGDHPCTCTKRASAAGHADPSPRARRPYAPTYLGGPPLASVNSEAQHVNPTVAVHFGPHLLIRYVSWRDPMAAQTQSIKTFTLSPLFSLRRVDRISRFRAAAVCLCAKPEGEPSILSASYVADPACMLLSISVPALCHRTVHNAR</sequence>
<reference evidence="2" key="1">
    <citation type="submission" date="2023-06" db="EMBL/GenBank/DDBJ databases">
        <title>Genome-scale phylogeny and comparative genomics of the fungal order Sordariales.</title>
        <authorList>
            <consortium name="Lawrence Berkeley National Laboratory"/>
            <person name="Hensen N."/>
            <person name="Bonometti L."/>
            <person name="Westerberg I."/>
            <person name="Brannstrom I.O."/>
            <person name="Guillou S."/>
            <person name="Cros-Aarteil S."/>
            <person name="Calhoun S."/>
            <person name="Haridas S."/>
            <person name="Kuo A."/>
            <person name="Mondo S."/>
            <person name="Pangilinan J."/>
            <person name="Riley R."/>
            <person name="Labutti K."/>
            <person name="Andreopoulos B."/>
            <person name="Lipzen A."/>
            <person name="Chen C."/>
            <person name="Yanf M."/>
            <person name="Daum C."/>
            <person name="Ng V."/>
            <person name="Clum A."/>
            <person name="Steindorff A."/>
            <person name="Ohm R."/>
            <person name="Martin F."/>
            <person name="Silar P."/>
            <person name="Natvig D."/>
            <person name="Lalanne C."/>
            <person name="Gautier V."/>
            <person name="Ament-Velasquez S.L."/>
            <person name="Kruys A."/>
            <person name="Hutchinson M.I."/>
            <person name="Powell A.J."/>
            <person name="Barry K."/>
            <person name="Miller A.N."/>
            <person name="Grigoriev I.V."/>
            <person name="Debuchy R."/>
            <person name="Gladieux P."/>
            <person name="Thoren M.H."/>
            <person name="Johannesson H."/>
        </authorList>
    </citation>
    <scope>NUCLEOTIDE SEQUENCE</scope>
    <source>
        <strain evidence="2">SMH4607-1</strain>
    </source>
</reference>
<gene>
    <name evidence="2" type="ORF">B0H67DRAFT_551401</name>
</gene>
<keyword evidence="3" id="KW-1185">Reference proteome</keyword>
<comment type="caution">
    <text evidence="2">The sequence shown here is derived from an EMBL/GenBank/DDBJ whole genome shotgun (WGS) entry which is preliminary data.</text>
</comment>
<feature type="compositionally biased region" description="Polar residues" evidence="1">
    <location>
        <begin position="1"/>
        <end position="19"/>
    </location>
</feature>
<organism evidence="2 3">
    <name type="scientific">Lasiosphaeris hirsuta</name>
    <dbReference type="NCBI Taxonomy" id="260670"/>
    <lineage>
        <taxon>Eukaryota</taxon>
        <taxon>Fungi</taxon>
        <taxon>Dikarya</taxon>
        <taxon>Ascomycota</taxon>
        <taxon>Pezizomycotina</taxon>
        <taxon>Sordariomycetes</taxon>
        <taxon>Sordariomycetidae</taxon>
        <taxon>Sordariales</taxon>
        <taxon>Lasiosphaeriaceae</taxon>
        <taxon>Lasiosphaeris</taxon>
    </lineage>
</organism>
<proteinExistence type="predicted"/>
<accession>A0AA40E853</accession>
<evidence type="ECO:0000256" key="1">
    <source>
        <dbReference type="SAM" id="MobiDB-lite"/>
    </source>
</evidence>
<feature type="region of interest" description="Disordered" evidence="1">
    <location>
        <begin position="43"/>
        <end position="64"/>
    </location>
</feature>
<dbReference type="EMBL" id="JAUKUA010000002">
    <property type="protein sequence ID" value="KAK0725973.1"/>
    <property type="molecule type" value="Genomic_DNA"/>
</dbReference>
<protein>
    <submittedName>
        <fullName evidence="2">Uncharacterized protein</fullName>
    </submittedName>
</protein>
<dbReference type="AlphaFoldDB" id="A0AA40E853"/>
<feature type="region of interest" description="Disordered" evidence="1">
    <location>
        <begin position="1"/>
        <end position="31"/>
    </location>
</feature>